<keyword evidence="4" id="KW-1185">Reference proteome</keyword>
<dbReference type="GO" id="GO:0006285">
    <property type="term" value="P:base-excision repair, AP site formation"/>
    <property type="evidence" value="ECO:0007669"/>
    <property type="project" value="UniProtKB-ARBA"/>
</dbReference>
<dbReference type="EMBL" id="ML119106">
    <property type="protein sequence ID" value="RPB17450.1"/>
    <property type="molecule type" value="Genomic_DNA"/>
</dbReference>
<reference evidence="3 4" key="1">
    <citation type="journal article" date="2018" name="Nat. Ecol. Evol.">
        <title>Pezizomycetes genomes reveal the molecular basis of ectomycorrhizal truffle lifestyle.</title>
        <authorList>
            <person name="Murat C."/>
            <person name="Payen T."/>
            <person name="Noel B."/>
            <person name="Kuo A."/>
            <person name="Morin E."/>
            <person name="Chen J."/>
            <person name="Kohler A."/>
            <person name="Krizsan K."/>
            <person name="Balestrini R."/>
            <person name="Da Silva C."/>
            <person name="Montanini B."/>
            <person name="Hainaut M."/>
            <person name="Levati E."/>
            <person name="Barry K.W."/>
            <person name="Belfiori B."/>
            <person name="Cichocki N."/>
            <person name="Clum A."/>
            <person name="Dockter R.B."/>
            <person name="Fauchery L."/>
            <person name="Guy J."/>
            <person name="Iotti M."/>
            <person name="Le Tacon F."/>
            <person name="Lindquist E.A."/>
            <person name="Lipzen A."/>
            <person name="Malagnac F."/>
            <person name="Mello A."/>
            <person name="Molinier V."/>
            <person name="Miyauchi S."/>
            <person name="Poulain J."/>
            <person name="Riccioni C."/>
            <person name="Rubini A."/>
            <person name="Sitrit Y."/>
            <person name="Splivallo R."/>
            <person name="Traeger S."/>
            <person name="Wang M."/>
            <person name="Zifcakova L."/>
            <person name="Wipf D."/>
            <person name="Zambonelli A."/>
            <person name="Paolocci F."/>
            <person name="Nowrousian M."/>
            <person name="Ottonello S."/>
            <person name="Baldrian P."/>
            <person name="Spatafora J.W."/>
            <person name="Henrissat B."/>
            <person name="Nagy L.G."/>
            <person name="Aury J.M."/>
            <person name="Wincker P."/>
            <person name="Grigoriev I.V."/>
            <person name="Bonfante P."/>
            <person name="Martin F.M."/>
        </authorList>
    </citation>
    <scope>NUCLEOTIDE SEQUENCE [LARGE SCALE GENOMIC DNA]</scope>
    <source>
        <strain evidence="3 4">CCBAS932</strain>
    </source>
</reference>
<evidence type="ECO:0000313" key="4">
    <source>
        <dbReference type="Proteomes" id="UP000277580"/>
    </source>
</evidence>
<sequence>MASIDDFISPELSGASETEDLASSGKEAPPPKKAKLAKEKKTPTKRAKKVKDDDHDGAEGSTLKQKSPKKLQRKPKSLKFASGETPYPDLINPTPQECYNVAALLTAAHGPANQPEEVPEPDNEVSGCGEVPSVLDALIRTLLSANTTNLNSSRAFKGLIDRFGLVTDDPQIIAKAKKIGVGSVDWDKVRLASFEDLRDSIKQGGLANIKAKHIKDVLDDVYAASLVKIRADLKAQGIEVGEDEKLEGNISLEHLKDCSDDEAMNTLMAFNGVGVKTAACVCLFCMCLRRSKFPVDTHVWRISKFLGWIPNSAGREEAYYHLDARIPDNLKYSLHNLLIRHGRMCAHCKAGPEKAPAKTPANPTSTEIEVTKPKMRTKKVWIGTGMMKEVIVEVPITGLEGEEGGEDQELESCVLENLLNRVRKPRVRAVKTETDAADEINTGNEVDSGNEVGAEHEVEVDAGYEIDAEHEIVDEGEDVKMEE</sequence>
<dbReference type="Pfam" id="PF00730">
    <property type="entry name" value="HhH-GPD"/>
    <property type="match status" value="1"/>
</dbReference>
<feature type="compositionally biased region" description="Basic residues" evidence="1">
    <location>
        <begin position="66"/>
        <end position="77"/>
    </location>
</feature>
<dbReference type="InterPro" id="IPR023170">
    <property type="entry name" value="HhH_base_excis_C"/>
</dbReference>
<dbReference type="AlphaFoldDB" id="A0A3N4L3H7"/>
<feature type="domain" description="HhH-GPD" evidence="2">
    <location>
        <begin position="143"/>
        <end position="344"/>
    </location>
</feature>
<dbReference type="InterPro" id="IPR003265">
    <property type="entry name" value="HhH-GPD_domain"/>
</dbReference>
<feature type="region of interest" description="Disordered" evidence="1">
    <location>
        <begin position="435"/>
        <end position="483"/>
    </location>
</feature>
<dbReference type="CDD" id="cd00056">
    <property type="entry name" value="ENDO3c"/>
    <property type="match status" value="1"/>
</dbReference>
<protein>
    <submittedName>
        <fullName evidence="3">DNA glycosylase</fullName>
    </submittedName>
</protein>
<dbReference type="OrthoDB" id="5607at2759"/>
<dbReference type="Gene3D" id="1.10.340.30">
    <property type="entry name" value="Hypothetical protein, domain 2"/>
    <property type="match status" value="1"/>
</dbReference>
<dbReference type="InParanoid" id="A0A3N4L3H7"/>
<dbReference type="PANTHER" id="PTHR47203:SF1">
    <property type="entry name" value="HYPOTHETICAL BASE EXCISION DNA REPAIR PROTEIN (EUROFUNG)"/>
    <property type="match status" value="1"/>
</dbReference>
<evidence type="ECO:0000259" key="2">
    <source>
        <dbReference type="SMART" id="SM00478"/>
    </source>
</evidence>
<name>A0A3N4L3H7_9PEZI</name>
<feature type="compositionally biased region" description="Basic and acidic residues" evidence="1">
    <location>
        <begin position="467"/>
        <end position="483"/>
    </location>
</feature>
<gene>
    <name evidence="3" type="ORF">P167DRAFT_515862</name>
</gene>
<dbReference type="GO" id="GO:0000702">
    <property type="term" value="F:oxidized base lesion DNA N-glycosylase activity"/>
    <property type="evidence" value="ECO:0007669"/>
    <property type="project" value="UniProtKB-ARBA"/>
</dbReference>
<evidence type="ECO:0000313" key="3">
    <source>
        <dbReference type="EMBL" id="RPB17450.1"/>
    </source>
</evidence>
<dbReference type="STRING" id="1392247.A0A3N4L3H7"/>
<organism evidence="3 4">
    <name type="scientific">Morchella conica CCBAS932</name>
    <dbReference type="NCBI Taxonomy" id="1392247"/>
    <lineage>
        <taxon>Eukaryota</taxon>
        <taxon>Fungi</taxon>
        <taxon>Dikarya</taxon>
        <taxon>Ascomycota</taxon>
        <taxon>Pezizomycotina</taxon>
        <taxon>Pezizomycetes</taxon>
        <taxon>Pezizales</taxon>
        <taxon>Morchellaceae</taxon>
        <taxon>Morchella</taxon>
    </lineage>
</organism>
<proteinExistence type="predicted"/>
<dbReference type="SUPFAM" id="SSF48150">
    <property type="entry name" value="DNA-glycosylase"/>
    <property type="match status" value="1"/>
</dbReference>
<evidence type="ECO:0000256" key="1">
    <source>
        <dbReference type="SAM" id="MobiDB-lite"/>
    </source>
</evidence>
<dbReference type="Gene3D" id="1.10.1670.10">
    <property type="entry name" value="Helix-hairpin-Helix base-excision DNA repair enzymes (C-terminal)"/>
    <property type="match status" value="1"/>
</dbReference>
<feature type="region of interest" description="Disordered" evidence="1">
    <location>
        <begin position="1"/>
        <end position="89"/>
    </location>
</feature>
<dbReference type="InterPro" id="IPR011257">
    <property type="entry name" value="DNA_glycosylase"/>
</dbReference>
<dbReference type="PANTHER" id="PTHR47203">
    <property type="match status" value="1"/>
</dbReference>
<dbReference type="SMART" id="SM00478">
    <property type="entry name" value="ENDO3c"/>
    <property type="match status" value="1"/>
</dbReference>
<accession>A0A3N4L3H7</accession>
<dbReference type="Proteomes" id="UP000277580">
    <property type="component" value="Unassembled WGS sequence"/>
</dbReference>